<comment type="caution">
    <text evidence="21">The sequence shown here is derived from an EMBL/GenBank/DDBJ whole genome shotgun (WGS) entry which is preliminary data.</text>
</comment>
<feature type="region of interest" description="Disordered" evidence="18">
    <location>
        <begin position="419"/>
        <end position="481"/>
    </location>
</feature>
<evidence type="ECO:0000256" key="6">
    <source>
        <dbReference type="ARBA" id="ARBA00015551"/>
    </source>
</evidence>
<evidence type="ECO:0000256" key="18">
    <source>
        <dbReference type="SAM" id="MobiDB-lite"/>
    </source>
</evidence>
<dbReference type="NCBIfam" id="TIGR00599">
    <property type="entry name" value="rad18"/>
    <property type="match status" value="1"/>
</dbReference>
<reference evidence="21" key="1">
    <citation type="submission" date="2020-01" db="EMBL/GenBank/DDBJ databases">
        <authorList>
            <consortium name="DOE Joint Genome Institute"/>
            <person name="Haridas S."/>
            <person name="Albert R."/>
            <person name="Binder M."/>
            <person name="Bloem J."/>
            <person name="Labutti K."/>
            <person name="Salamov A."/>
            <person name="Andreopoulos B."/>
            <person name="Baker S.E."/>
            <person name="Barry K."/>
            <person name="Bills G."/>
            <person name="Bluhm B.H."/>
            <person name="Cannon C."/>
            <person name="Castanera R."/>
            <person name="Culley D.E."/>
            <person name="Daum C."/>
            <person name="Ezra D."/>
            <person name="Gonzalez J.B."/>
            <person name="Henrissat B."/>
            <person name="Kuo A."/>
            <person name="Liang C."/>
            <person name="Lipzen A."/>
            <person name="Lutzoni F."/>
            <person name="Magnuson J."/>
            <person name="Mondo S."/>
            <person name="Nolan M."/>
            <person name="Ohm R."/>
            <person name="Pangilinan J."/>
            <person name="Park H.-J."/>
            <person name="Ramirez L."/>
            <person name="Alfaro M."/>
            <person name="Sun H."/>
            <person name="Tritt A."/>
            <person name="Yoshinaga Y."/>
            <person name="Zwiers L.-H."/>
            <person name="Turgeon B.G."/>
            <person name="Goodwin S.B."/>
            <person name="Spatafora J.W."/>
            <person name="Crous P.W."/>
            <person name="Grigoriev I.V."/>
        </authorList>
    </citation>
    <scope>NUCLEOTIDE SEQUENCE</scope>
    <source>
        <strain evidence="21">CBS 394.84</strain>
    </source>
</reference>
<keyword evidence="14 17" id="KW-0234">DNA repair</keyword>
<evidence type="ECO:0000256" key="2">
    <source>
        <dbReference type="ARBA" id="ARBA00004123"/>
    </source>
</evidence>
<dbReference type="Gene3D" id="3.30.40.10">
    <property type="entry name" value="Zinc/RING finger domain, C3HC4 (zinc finger)"/>
    <property type="match status" value="1"/>
</dbReference>
<dbReference type="InterPro" id="IPR004580">
    <property type="entry name" value="Rad18_fungi"/>
</dbReference>
<comment type="similarity">
    <text evidence="4 17">Belongs to the RAD18 family.</text>
</comment>
<feature type="compositionally biased region" description="Polar residues" evidence="18">
    <location>
        <begin position="343"/>
        <end position="364"/>
    </location>
</feature>
<evidence type="ECO:0000256" key="8">
    <source>
        <dbReference type="ARBA" id="ARBA00022723"/>
    </source>
</evidence>
<dbReference type="GO" id="GO:0006513">
    <property type="term" value="P:protein monoubiquitination"/>
    <property type="evidence" value="ECO:0007669"/>
    <property type="project" value="InterPro"/>
</dbReference>
<evidence type="ECO:0000256" key="12">
    <source>
        <dbReference type="ARBA" id="ARBA00022833"/>
    </source>
</evidence>
<evidence type="ECO:0000313" key="22">
    <source>
        <dbReference type="Proteomes" id="UP000800039"/>
    </source>
</evidence>
<proteinExistence type="inferred from homology"/>
<dbReference type="FunFam" id="3.30.40.10:FF:000172">
    <property type="entry name" value="E3 ubiquitin-protein ligase RAD18"/>
    <property type="match status" value="1"/>
</dbReference>
<accession>A0A9P4GK11</accession>
<dbReference type="GO" id="GO:0003697">
    <property type="term" value="F:single-stranded DNA binding"/>
    <property type="evidence" value="ECO:0007669"/>
    <property type="project" value="UniProtKB-UniRule"/>
</dbReference>
<dbReference type="PANTHER" id="PTHR14134">
    <property type="entry name" value="E3 UBIQUITIN-PROTEIN LIGASE RAD18"/>
    <property type="match status" value="1"/>
</dbReference>
<evidence type="ECO:0000256" key="17">
    <source>
        <dbReference type="RuleBase" id="RU368093"/>
    </source>
</evidence>
<keyword evidence="15 17" id="KW-0539">Nucleus</keyword>
<feature type="domain" description="SAP" evidence="20">
    <location>
        <begin position="233"/>
        <end position="267"/>
    </location>
</feature>
<evidence type="ECO:0000256" key="3">
    <source>
        <dbReference type="ARBA" id="ARBA00004906"/>
    </source>
</evidence>
<feature type="compositionally biased region" description="Basic and acidic residues" evidence="18">
    <location>
        <begin position="365"/>
        <end position="379"/>
    </location>
</feature>
<feature type="compositionally biased region" description="Acidic residues" evidence="18">
    <location>
        <begin position="155"/>
        <end position="165"/>
    </location>
</feature>
<feature type="compositionally biased region" description="Basic and acidic residues" evidence="18">
    <location>
        <begin position="142"/>
        <end position="154"/>
    </location>
</feature>
<feature type="region of interest" description="Disordered" evidence="18">
    <location>
        <begin position="99"/>
        <end position="165"/>
    </location>
</feature>
<name>A0A9P4GK11_9PLEO</name>
<dbReference type="InterPro" id="IPR017907">
    <property type="entry name" value="Znf_RING_CS"/>
</dbReference>
<evidence type="ECO:0000256" key="9">
    <source>
        <dbReference type="ARBA" id="ARBA00022763"/>
    </source>
</evidence>
<comment type="subcellular location">
    <subcellularLocation>
        <location evidence="2 17">Nucleus</location>
    </subcellularLocation>
</comment>
<dbReference type="OrthoDB" id="9049620at2759"/>
<keyword evidence="7 17" id="KW-0808">Transferase</keyword>
<dbReference type="GO" id="GO:0097505">
    <property type="term" value="C:Rad6-Rad18 complex"/>
    <property type="evidence" value="ECO:0007669"/>
    <property type="project" value="TreeGrafter"/>
</dbReference>
<gene>
    <name evidence="21" type="ORF">K460DRAFT_281999</name>
</gene>
<dbReference type="Pfam" id="PF13923">
    <property type="entry name" value="zf-C3HC4_2"/>
    <property type="match status" value="1"/>
</dbReference>
<dbReference type="SMART" id="SM00513">
    <property type="entry name" value="SAP"/>
    <property type="match status" value="1"/>
</dbReference>
<dbReference type="PROSITE" id="PS00518">
    <property type="entry name" value="ZF_RING_1"/>
    <property type="match status" value="1"/>
</dbReference>
<comment type="pathway">
    <text evidence="3 17">Protein modification; protein ubiquitination.</text>
</comment>
<evidence type="ECO:0000256" key="11">
    <source>
        <dbReference type="ARBA" id="ARBA00022786"/>
    </source>
</evidence>
<evidence type="ECO:0000256" key="5">
    <source>
        <dbReference type="ARBA" id="ARBA00012483"/>
    </source>
</evidence>
<dbReference type="SMART" id="SM00734">
    <property type="entry name" value="ZnF_Rad18"/>
    <property type="match status" value="1"/>
</dbReference>
<keyword evidence="10 16" id="KW-0863">Zinc-finger</keyword>
<dbReference type="InterPro" id="IPR013083">
    <property type="entry name" value="Znf_RING/FYVE/PHD"/>
</dbReference>
<evidence type="ECO:0000256" key="7">
    <source>
        <dbReference type="ARBA" id="ARBA00022679"/>
    </source>
</evidence>
<dbReference type="EMBL" id="ML976616">
    <property type="protein sequence ID" value="KAF1846687.1"/>
    <property type="molecule type" value="Genomic_DNA"/>
</dbReference>
<evidence type="ECO:0000259" key="20">
    <source>
        <dbReference type="PROSITE" id="PS50800"/>
    </source>
</evidence>
<dbReference type="RefSeq" id="XP_040789250.1">
    <property type="nucleotide sequence ID" value="XM_040928538.1"/>
</dbReference>
<feature type="domain" description="RING-type" evidence="19">
    <location>
        <begin position="30"/>
        <end position="68"/>
    </location>
</feature>
<sequence>MDASFDLPDSTDWLSTSLPVFEPLEAALRCEVCKEFYINPVITSCAHTFCSICIRRCIATDGKCPSCKTGCSSDKLAPNIAVREVVLRFQEARPKALELARADKEEEAPISSGRKRKLGETDVEEGDNIRHTRSRQMRGQSRRTEGTDDARLEIADSEDDGDDEFLPEGMAKCPICHKQMKAEQVFNHLDICPGQNASQGRSTRSKYTPFHTALQRRQKDPSPPPSRLSQFNYAMMKEAALRKKLHEVGIPNWGNKDLLKRRHIEWLNIYNSNCDADDNVRKRKKELLKDLEEWEQTQGGRADSKESKIMRKDFDGNGYAKSHKTDFDDLIAQARQKRAVPKANTSEATAAQPNTELRDVTQNPRDAHANLHHGTDHPFHQPYEQVPYASPNPIPPVNTQRPYENNELALASIRAKVHEANNNEATAPKLRSESSMESARRRSSANVEGMSNPLGSPSRKVPMFALSEEPVRDVESSTVVQ</sequence>
<comment type="subunit">
    <text evidence="17">Interacts with E2 UBC2, forming a complex with ubiquitin ligase activity.</text>
</comment>
<dbReference type="PROSITE" id="PS50800">
    <property type="entry name" value="SAP"/>
    <property type="match status" value="1"/>
</dbReference>
<dbReference type="GO" id="GO:0008270">
    <property type="term" value="F:zinc ion binding"/>
    <property type="evidence" value="ECO:0007669"/>
    <property type="project" value="UniProtKB-KW"/>
</dbReference>
<protein>
    <recommendedName>
        <fullName evidence="6 17">Postreplication repair E3 ubiquitin-protein ligase RAD18</fullName>
        <ecNumber evidence="5 17">2.3.2.27</ecNumber>
    </recommendedName>
    <alternativeName>
        <fullName evidence="17">RING-type E3 ubiquitin transferase RAD18</fullName>
    </alternativeName>
</protein>
<evidence type="ECO:0000256" key="13">
    <source>
        <dbReference type="ARBA" id="ARBA00023125"/>
    </source>
</evidence>
<dbReference type="GO" id="GO:0061630">
    <property type="term" value="F:ubiquitin protein ligase activity"/>
    <property type="evidence" value="ECO:0007669"/>
    <property type="project" value="UniProtKB-UniRule"/>
</dbReference>
<dbReference type="SUPFAM" id="SSF57850">
    <property type="entry name" value="RING/U-box"/>
    <property type="match status" value="1"/>
</dbReference>
<organism evidence="21 22">
    <name type="scientific">Cucurbitaria berberidis CBS 394.84</name>
    <dbReference type="NCBI Taxonomy" id="1168544"/>
    <lineage>
        <taxon>Eukaryota</taxon>
        <taxon>Fungi</taxon>
        <taxon>Dikarya</taxon>
        <taxon>Ascomycota</taxon>
        <taxon>Pezizomycotina</taxon>
        <taxon>Dothideomycetes</taxon>
        <taxon>Pleosporomycetidae</taxon>
        <taxon>Pleosporales</taxon>
        <taxon>Pleosporineae</taxon>
        <taxon>Cucurbitariaceae</taxon>
        <taxon>Cucurbitaria</taxon>
    </lineage>
</organism>
<keyword evidence="22" id="KW-1185">Reference proteome</keyword>
<dbReference type="InterPro" id="IPR039577">
    <property type="entry name" value="Rad18"/>
</dbReference>
<dbReference type="GeneID" id="63845791"/>
<evidence type="ECO:0000256" key="14">
    <source>
        <dbReference type="ARBA" id="ARBA00023204"/>
    </source>
</evidence>
<dbReference type="InterPro" id="IPR003034">
    <property type="entry name" value="SAP_dom"/>
</dbReference>
<dbReference type="PROSITE" id="PS50089">
    <property type="entry name" value="ZF_RING_2"/>
    <property type="match status" value="1"/>
</dbReference>
<dbReference type="GO" id="GO:0006301">
    <property type="term" value="P:DNA damage tolerance"/>
    <property type="evidence" value="ECO:0007669"/>
    <property type="project" value="InterPro"/>
</dbReference>
<keyword evidence="13 17" id="KW-0238">DNA-binding</keyword>
<keyword evidence="12 17" id="KW-0862">Zinc</keyword>
<dbReference type="AlphaFoldDB" id="A0A9P4GK11"/>
<evidence type="ECO:0000313" key="21">
    <source>
        <dbReference type="EMBL" id="KAF1846687.1"/>
    </source>
</evidence>
<dbReference type="Proteomes" id="UP000800039">
    <property type="component" value="Unassembled WGS sequence"/>
</dbReference>
<dbReference type="GO" id="GO:0005634">
    <property type="term" value="C:nucleus"/>
    <property type="evidence" value="ECO:0007669"/>
    <property type="project" value="UniProtKB-SubCell"/>
</dbReference>
<dbReference type="GO" id="GO:0006281">
    <property type="term" value="P:DNA repair"/>
    <property type="evidence" value="ECO:0007669"/>
    <property type="project" value="UniProtKB-KW"/>
</dbReference>
<dbReference type="InterPro" id="IPR001841">
    <property type="entry name" value="Znf_RING"/>
</dbReference>
<keyword evidence="9 17" id="KW-0227">DNA damage</keyword>
<comment type="catalytic activity">
    <reaction evidence="1 17">
        <text>S-ubiquitinyl-[E2 ubiquitin-conjugating enzyme]-L-cysteine + [acceptor protein]-L-lysine = [E2 ubiquitin-conjugating enzyme]-L-cysteine + N(6)-ubiquitinyl-[acceptor protein]-L-lysine.</text>
        <dbReference type="EC" id="2.3.2.27"/>
    </reaction>
</comment>
<feature type="compositionally biased region" description="Basic and acidic residues" evidence="18">
    <location>
        <begin position="430"/>
        <end position="440"/>
    </location>
</feature>
<dbReference type="PANTHER" id="PTHR14134:SF2">
    <property type="entry name" value="E3 UBIQUITIN-PROTEIN LIGASE RAD18"/>
    <property type="match status" value="1"/>
</dbReference>
<feature type="region of interest" description="Disordered" evidence="18">
    <location>
        <begin position="336"/>
        <end position="401"/>
    </location>
</feature>
<evidence type="ECO:0000256" key="10">
    <source>
        <dbReference type="ARBA" id="ARBA00022771"/>
    </source>
</evidence>
<evidence type="ECO:0000256" key="1">
    <source>
        <dbReference type="ARBA" id="ARBA00000900"/>
    </source>
</evidence>
<dbReference type="EC" id="2.3.2.27" evidence="5 17"/>
<keyword evidence="8 17" id="KW-0479">Metal-binding</keyword>
<evidence type="ECO:0000256" key="4">
    <source>
        <dbReference type="ARBA" id="ARBA00009506"/>
    </source>
</evidence>
<dbReference type="SMART" id="SM00184">
    <property type="entry name" value="RING"/>
    <property type="match status" value="1"/>
</dbReference>
<evidence type="ECO:0000259" key="19">
    <source>
        <dbReference type="PROSITE" id="PS50089"/>
    </source>
</evidence>
<comment type="function">
    <text evidence="17">E3 RING-finger protein, member of the UBC2/RAD6 epistasis group. Associates to the E2 ubiquitin conjugating enzyme UBC2/RAD6 to form the UBC2-RAD18 ubiquitin ligase complex involved in postreplicative repair (PRR) of damaged DNA.</text>
</comment>
<dbReference type="InterPro" id="IPR006642">
    <property type="entry name" value="Rad18_UBZ4"/>
</dbReference>
<evidence type="ECO:0000256" key="16">
    <source>
        <dbReference type="PROSITE-ProRule" id="PRU00175"/>
    </source>
</evidence>
<evidence type="ECO:0000256" key="15">
    <source>
        <dbReference type="ARBA" id="ARBA00023242"/>
    </source>
</evidence>
<keyword evidence="11 17" id="KW-0833">Ubl conjugation pathway</keyword>